<feature type="transmembrane region" description="Helical" evidence="3">
    <location>
        <begin position="142"/>
        <end position="162"/>
    </location>
</feature>
<dbReference type="PROSITE" id="PS50887">
    <property type="entry name" value="GGDEF"/>
    <property type="match status" value="1"/>
</dbReference>
<evidence type="ECO:0000256" key="3">
    <source>
        <dbReference type="SAM" id="Phobius"/>
    </source>
</evidence>
<feature type="transmembrane region" description="Helical" evidence="3">
    <location>
        <begin position="98"/>
        <end position="130"/>
    </location>
</feature>
<evidence type="ECO:0000256" key="2">
    <source>
        <dbReference type="ARBA" id="ARBA00034247"/>
    </source>
</evidence>
<keyword evidence="5" id="KW-0548">Nucleotidyltransferase</keyword>
<name>A0ABT6JAV1_9GAMM</name>
<dbReference type="PANTHER" id="PTHR45138:SF9">
    <property type="entry name" value="DIGUANYLATE CYCLASE DGCM-RELATED"/>
    <property type="match status" value="1"/>
</dbReference>
<evidence type="ECO:0000259" key="4">
    <source>
        <dbReference type="PROSITE" id="PS50887"/>
    </source>
</evidence>
<sequence length="343" mass="37105">MGWLRNIFEKLRADIRLAMICLLGTLATVTILPFAVLRAVNGQWLAAVIDVLVVAVIAGSALFAWHSGRTRLAGSIVVTLVTIGCVGIQVALGLEGLLWVYTVMIANFMIGPRLLAVAANLALMASPFLLPAGFPAPDAQATFLATAALVTLYGFIFSWLVAFHHSQMEALATRDALTGTANRRVMEAEVPDAVASHHARGLPAALAVLDLDHFKLVNDEHGHDAGDRVLVAFAEILRRNLRKSDRLYRFGGEEFAVLFPATDRDGLEAALGKLLERIREELRGPSGPVRASIGAAMLNPDDDWSSWMMRADGALYQAKRNGRDRICIEGDGRCSPERCAGAR</sequence>
<keyword evidence="6" id="KW-1185">Reference proteome</keyword>
<proteinExistence type="predicted"/>
<keyword evidence="3" id="KW-0472">Membrane</keyword>
<dbReference type="CDD" id="cd01949">
    <property type="entry name" value="GGDEF"/>
    <property type="match status" value="1"/>
</dbReference>
<organism evidence="5 6">
    <name type="scientific">Luteimonas endophytica</name>
    <dbReference type="NCBI Taxonomy" id="3042023"/>
    <lineage>
        <taxon>Bacteria</taxon>
        <taxon>Pseudomonadati</taxon>
        <taxon>Pseudomonadota</taxon>
        <taxon>Gammaproteobacteria</taxon>
        <taxon>Lysobacterales</taxon>
        <taxon>Lysobacteraceae</taxon>
        <taxon>Luteimonas</taxon>
    </lineage>
</organism>
<dbReference type="SMART" id="SM00267">
    <property type="entry name" value="GGDEF"/>
    <property type="match status" value="1"/>
</dbReference>
<evidence type="ECO:0000313" key="5">
    <source>
        <dbReference type="EMBL" id="MDH5823715.1"/>
    </source>
</evidence>
<dbReference type="InterPro" id="IPR050469">
    <property type="entry name" value="Diguanylate_Cyclase"/>
</dbReference>
<keyword evidence="3" id="KW-0812">Transmembrane</keyword>
<dbReference type="Gene3D" id="3.30.70.270">
    <property type="match status" value="1"/>
</dbReference>
<feature type="domain" description="GGDEF" evidence="4">
    <location>
        <begin position="202"/>
        <end position="331"/>
    </location>
</feature>
<evidence type="ECO:0000313" key="6">
    <source>
        <dbReference type="Proteomes" id="UP001156940"/>
    </source>
</evidence>
<comment type="caution">
    <text evidence="5">The sequence shown here is derived from an EMBL/GenBank/DDBJ whole genome shotgun (WGS) entry which is preliminary data.</text>
</comment>
<dbReference type="NCBIfam" id="TIGR00254">
    <property type="entry name" value="GGDEF"/>
    <property type="match status" value="1"/>
</dbReference>
<dbReference type="GO" id="GO:0052621">
    <property type="term" value="F:diguanylate cyclase activity"/>
    <property type="evidence" value="ECO:0007669"/>
    <property type="project" value="UniProtKB-EC"/>
</dbReference>
<gene>
    <name evidence="5" type="ORF">QFW77_12025</name>
</gene>
<accession>A0ABT6JAV1</accession>
<feature type="transmembrane region" description="Helical" evidence="3">
    <location>
        <begin position="43"/>
        <end position="65"/>
    </location>
</feature>
<dbReference type="EMBL" id="JARXRM010000035">
    <property type="protein sequence ID" value="MDH5823715.1"/>
    <property type="molecule type" value="Genomic_DNA"/>
</dbReference>
<dbReference type="InterPro" id="IPR000160">
    <property type="entry name" value="GGDEF_dom"/>
</dbReference>
<comment type="catalytic activity">
    <reaction evidence="2">
        <text>2 GTP = 3',3'-c-di-GMP + 2 diphosphate</text>
        <dbReference type="Rhea" id="RHEA:24898"/>
        <dbReference type="ChEBI" id="CHEBI:33019"/>
        <dbReference type="ChEBI" id="CHEBI:37565"/>
        <dbReference type="ChEBI" id="CHEBI:58805"/>
        <dbReference type="EC" id="2.7.7.65"/>
    </reaction>
</comment>
<reference evidence="5 6" key="1">
    <citation type="submission" date="2023-04" db="EMBL/GenBank/DDBJ databases">
        <title>Luteimonas endophyticus RD2P54.</title>
        <authorList>
            <person name="Sun J.-Q."/>
        </authorList>
    </citation>
    <scope>NUCLEOTIDE SEQUENCE [LARGE SCALE GENOMIC DNA]</scope>
    <source>
        <strain evidence="5 6">RD2P54</strain>
    </source>
</reference>
<dbReference type="SUPFAM" id="SSF55073">
    <property type="entry name" value="Nucleotide cyclase"/>
    <property type="match status" value="1"/>
</dbReference>
<dbReference type="Proteomes" id="UP001156940">
    <property type="component" value="Unassembled WGS sequence"/>
</dbReference>
<dbReference type="InterPro" id="IPR029787">
    <property type="entry name" value="Nucleotide_cyclase"/>
</dbReference>
<feature type="transmembrane region" description="Helical" evidence="3">
    <location>
        <begin position="15"/>
        <end position="37"/>
    </location>
</feature>
<protein>
    <recommendedName>
        <fullName evidence="1">diguanylate cyclase</fullName>
        <ecNumber evidence="1">2.7.7.65</ecNumber>
    </recommendedName>
</protein>
<dbReference type="EC" id="2.7.7.65" evidence="1"/>
<dbReference type="Pfam" id="PF00990">
    <property type="entry name" value="GGDEF"/>
    <property type="match status" value="1"/>
</dbReference>
<feature type="transmembrane region" description="Helical" evidence="3">
    <location>
        <begin position="72"/>
        <end position="92"/>
    </location>
</feature>
<dbReference type="RefSeq" id="WP_280574965.1">
    <property type="nucleotide sequence ID" value="NZ_JARXRM010000035.1"/>
</dbReference>
<keyword evidence="3" id="KW-1133">Transmembrane helix</keyword>
<keyword evidence="5" id="KW-0808">Transferase</keyword>
<evidence type="ECO:0000256" key="1">
    <source>
        <dbReference type="ARBA" id="ARBA00012528"/>
    </source>
</evidence>
<dbReference type="PANTHER" id="PTHR45138">
    <property type="entry name" value="REGULATORY COMPONENTS OF SENSORY TRANSDUCTION SYSTEM"/>
    <property type="match status" value="1"/>
</dbReference>
<dbReference type="InterPro" id="IPR043128">
    <property type="entry name" value="Rev_trsase/Diguanyl_cyclase"/>
</dbReference>